<gene>
    <name evidence="1" type="ORF">BAUCODRAFT_548744</name>
</gene>
<dbReference type="Proteomes" id="UP000011761">
    <property type="component" value="Unassembled WGS sequence"/>
</dbReference>
<evidence type="ECO:0000313" key="1">
    <source>
        <dbReference type="EMBL" id="EMC94453.1"/>
    </source>
</evidence>
<protein>
    <submittedName>
        <fullName evidence="1">Uncharacterized protein</fullName>
    </submittedName>
</protein>
<sequence length="119" mass="12543">MLSCADCARVETLELSDPAANYSSAGFVRSSNPHAISIVAGAACAESSRLISRPSMRAMQTALRLACCTVYKCLEHNDSAHLQSAKLCNLMAMLPTSGSAATAADICSLLRANDVRARH</sequence>
<dbReference type="HOGENOM" id="CLU_2061081_0_0_1"/>
<evidence type="ECO:0000313" key="2">
    <source>
        <dbReference type="Proteomes" id="UP000011761"/>
    </source>
</evidence>
<accession>M2MSH0</accession>
<dbReference type="RefSeq" id="XP_007678321.1">
    <property type="nucleotide sequence ID" value="XM_007680131.1"/>
</dbReference>
<dbReference type="GeneID" id="19115394"/>
<dbReference type="EMBL" id="KB445558">
    <property type="protein sequence ID" value="EMC94453.1"/>
    <property type="molecule type" value="Genomic_DNA"/>
</dbReference>
<dbReference type="AlphaFoldDB" id="M2MSH0"/>
<keyword evidence="2" id="KW-1185">Reference proteome</keyword>
<dbReference type="KEGG" id="bcom:BAUCODRAFT_548744"/>
<proteinExistence type="predicted"/>
<name>M2MSH0_BAUPA</name>
<reference evidence="1 2" key="1">
    <citation type="journal article" date="2012" name="PLoS Pathog.">
        <title>Diverse lifestyles and strategies of plant pathogenesis encoded in the genomes of eighteen Dothideomycetes fungi.</title>
        <authorList>
            <person name="Ohm R.A."/>
            <person name="Feau N."/>
            <person name="Henrissat B."/>
            <person name="Schoch C.L."/>
            <person name="Horwitz B.A."/>
            <person name="Barry K.W."/>
            <person name="Condon B.J."/>
            <person name="Copeland A.C."/>
            <person name="Dhillon B."/>
            <person name="Glaser F."/>
            <person name="Hesse C.N."/>
            <person name="Kosti I."/>
            <person name="LaButti K."/>
            <person name="Lindquist E.A."/>
            <person name="Lucas S."/>
            <person name="Salamov A.A."/>
            <person name="Bradshaw R.E."/>
            <person name="Ciuffetti L."/>
            <person name="Hamelin R.C."/>
            <person name="Kema G.H.J."/>
            <person name="Lawrence C."/>
            <person name="Scott J.A."/>
            <person name="Spatafora J.W."/>
            <person name="Turgeon B.G."/>
            <person name="de Wit P.J.G.M."/>
            <person name="Zhong S."/>
            <person name="Goodwin S.B."/>
            <person name="Grigoriev I.V."/>
        </authorList>
    </citation>
    <scope>NUCLEOTIDE SEQUENCE [LARGE SCALE GENOMIC DNA]</scope>
    <source>
        <strain evidence="1 2">UAMH 10762</strain>
    </source>
</reference>
<organism evidence="1 2">
    <name type="scientific">Baudoinia panamericana (strain UAMH 10762)</name>
    <name type="common">Angels' share fungus</name>
    <name type="synonym">Baudoinia compniacensis (strain UAMH 10762)</name>
    <dbReference type="NCBI Taxonomy" id="717646"/>
    <lineage>
        <taxon>Eukaryota</taxon>
        <taxon>Fungi</taxon>
        <taxon>Dikarya</taxon>
        <taxon>Ascomycota</taxon>
        <taxon>Pezizomycotina</taxon>
        <taxon>Dothideomycetes</taxon>
        <taxon>Dothideomycetidae</taxon>
        <taxon>Mycosphaerellales</taxon>
        <taxon>Teratosphaeriaceae</taxon>
        <taxon>Baudoinia</taxon>
    </lineage>
</organism>